<feature type="signal peptide" evidence="1">
    <location>
        <begin position="1"/>
        <end position="20"/>
    </location>
</feature>
<reference evidence="2" key="1">
    <citation type="submission" date="2021-10" db="EMBL/GenBank/DDBJ databases">
        <title>Tropical sea cucumber genome reveals ecological adaptation and Cuvierian tubules defense mechanism.</title>
        <authorList>
            <person name="Chen T."/>
        </authorList>
    </citation>
    <scope>NUCLEOTIDE SEQUENCE</scope>
    <source>
        <strain evidence="2">Nanhai2018</strain>
        <tissue evidence="2">Muscle</tissue>
    </source>
</reference>
<dbReference type="Proteomes" id="UP001152320">
    <property type="component" value="Chromosome 21"/>
</dbReference>
<evidence type="ECO:0000313" key="2">
    <source>
        <dbReference type="EMBL" id="KAJ8022142.1"/>
    </source>
</evidence>
<keyword evidence="3" id="KW-1185">Reference proteome</keyword>
<name>A0A9Q1BEY3_HOLLE</name>
<keyword evidence="1" id="KW-0732">Signal</keyword>
<dbReference type="AlphaFoldDB" id="A0A9Q1BEY3"/>
<sequence length="166" mass="18735">MKGLTLSVFSAVFVFCLTTAAVLPDNADLAKRGIYGQCLCEIVVKVLQKVNAEQWGFVFPIRRFLPPYLPNPVLTLLKEHVPHNRCKVKVGGGEHTLSPSPQFATHMEYAPLADVLRDLYASDNSMDKRKGWGGCQDDRMDWISFQHCMIKRAAAVARFRRDLQNL</sequence>
<proteinExistence type="predicted"/>
<evidence type="ECO:0000313" key="3">
    <source>
        <dbReference type="Proteomes" id="UP001152320"/>
    </source>
</evidence>
<accession>A0A9Q1BEY3</accession>
<dbReference type="EMBL" id="JAIZAY010000021">
    <property type="protein sequence ID" value="KAJ8022142.1"/>
    <property type="molecule type" value="Genomic_DNA"/>
</dbReference>
<organism evidence="2 3">
    <name type="scientific">Holothuria leucospilota</name>
    <name type="common">Black long sea cucumber</name>
    <name type="synonym">Mertensiothuria leucospilota</name>
    <dbReference type="NCBI Taxonomy" id="206669"/>
    <lineage>
        <taxon>Eukaryota</taxon>
        <taxon>Metazoa</taxon>
        <taxon>Echinodermata</taxon>
        <taxon>Eleutherozoa</taxon>
        <taxon>Echinozoa</taxon>
        <taxon>Holothuroidea</taxon>
        <taxon>Aspidochirotacea</taxon>
        <taxon>Aspidochirotida</taxon>
        <taxon>Holothuriidae</taxon>
        <taxon>Holothuria</taxon>
    </lineage>
</organism>
<feature type="chain" id="PRO_5040448143" evidence="1">
    <location>
        <begin position="21"/>
        <end position="166"/>
    </location>
</feature>
<protein>
    <submittedName>
        <fullName evidence="2">Uncharacterized protein</fullName>
    </submittedName>
</protein>
<gene>
    <name evidence="2" type="ORF">HOLleu_39551</name>
</gene>
<comment type="caution">
    <text evidence="2">The sequence shown here is derived from an EMBL/GenBank/DDBJ whole genome shotgun (WGS) entry which is preliminary data.</text>
</comment>
<evidence type="ECO:0000256" key="1">
    <source>
        <dbReference type="SAM" id="SignalP"/>
    </source>
</evidence>